<proteinExistence type="predicted"/>
<dbReference type="InterPro" id="IPR036388">
    <property type="entry name" value="WH-like_DNA-bd_sf"/>
</dbReference>
<dbReference type="PROSITE" id="PS51194">
    <property type="entry name" value="HELICASE_CTER"/>
    <property type="match status" value="1"/>
</dbReference>
<evidence type="ECO:0000256" key="1">
    <source>
        <dbReference type="ARBA" id="ARBA00022741"/>
    </source>
</evidence>
<dbReference type="PANTHER" id="PTHR13710:SF150">
    <property type="entry name" value="ATP-DEPENDENT DNA HELICASE RECQ"/>
    <property type="match status" value="1"/>
</dbReference>
<dbReference type="InterPro" id="IPR011545">
    <property type="entry name" value="DEAD/DEAH_box_helicase_dom"/>
</dbReference>
<dbReference type="CDD" id="cd17920">
    <property type="entry name" value="DEXHc_RecQ"/>
    <property type="match status" value="1"/>
</dbReference>
<dbReference type="GO" id="GO:0006281">
    <property type="term" value="P:DNA repair"/>
    <property type="evidence" value="ECO:0007669"/>
    <property type="project" value="TreeGrafter"/>
</dbReference>
<dbReference type="InterPro" id="IPR014001">
    <property type="entry name" value="Helicase_ATP-bd"/>
</dbReference>
<dbReference type="InterPro" id="IPR027417">
    <property type="entry name" value="P-loop_NTPase"/>
</dbReference>
<dbReference type="Pfam" id="PF00271">
    <property type="entry name" value="Helicase_C"/>
    <property type="match status" value="1"/>
</dbReference>
<comment type="caution">
    <text evidence="9">The sequence shown here is derived from an EMBL/GenBank/DDBJ whole genome shotgun (WGS) entry which is preliminary data.</text>
</comment>
<evidence type="ECO:0000259" key="7">
    <source>
        <dbReference type="PROSITE" id="PS51192"/>
    </source>
</evidence>
<dbReference type="GO" id="GO:0006310">
    <property type="term" value="P:DNA recombination"/>
    <property type="evidence" value="ECO:0007669"/>
    <property type="project" value="InterPro"/>
</dbReference>
<gene>
    <name evidence="9" type="ORF">EHQ69_00270</name>
</gene>
<name>A0A4Z1AB66_9LEPT</name>
<dbReference type="NCBIfam" id="TIGR00614">
    <property type="entry name" value="recQ_fam"/>
    <property type="match status" value="1"/>
</dbReference>
<dbReference type="Gene3D" id="3.40.50.300">
    <property type="entry name" value="P-loop containing nucleotide triphosphate hydrolases"/>
    <property type="match status" value="2"/>
</dbReference>
<dbReference type="FunFam" id="3.40.50.300:FF:001389">
    <property type="entry name" value="ATP-dependent DNA helicase RecQ"/>
    <property type="match status" value="1"/>
</dbReference>
<dbReference type="SMART" id="SM00490">
    <property type="entry name" value="HELICc"/>
    <property type="match status" value="1"/>
</dbReference>
<sequence length="490" mass="55612">MDNQSFLPSSQDFEKVCNIFGVSEFRGKQEIIIKHVIGGSHSLVLMPTGMGKSLCYQIPAVSLPGICIVISPLIALMKDQVAALQKKGVSAVFINSSLGKAERIDRYSKLKSGDYKILYVSPERFQKKEFLDALSELTVSLLAIDEAHCISQWGHDFRPDYTKVAWFREILGFPTTIALTATASKRVQADIITQLGFSKEEIQIFDNGLFRPNLKLSVVDCFDSESKYKAILEDLKQSKGATIIYFSLIGELEKFSHWLDTKHKRHIVYHGKLSSEQRNKIQSLFLKSEEGILLATNAFGMGIDKPNIRNVYHAQISGSIESYYQEIGRAGRDGFPSDCKLYYCQDDLTVQMEFIEWQNPDLVYLKKLFHILLQKQTELSGMDYETLQSLMTYKNKGDHRIQTALSLLASKGLISGDMERGTLQIESPWSDSIFSESELLDKKKENQKRLYQTVLYTKTEDCRRKFIHEYFDSSFDGCGNCDLCLAKIGS</sequence>
<dbReference type="Pfam" id="PF16124">
    <property type="entry name" value="RecQ_Zn_bind"/>
    <property type="match status" value="1"/>
</dbReference>
<dbReference type="InterPro" id="IPR004589">
    <property type="entry name" value="DNA_helicase_ATP-dep_RecQ"/>
</dbReference>
<feature type="domain" description="Helicase ATP-binding" evidence="7">
    <location>
        <begin position="33"/>
        <end position="201"/>
    </location>
</feature>
<dbReference type="SUPFAM" id="SSF52540">
    <property type="entry name" value="P-loop containing nucleoside triphosphate hydrolases"/>
    <property type="match status" value="1"/>
</dbReference>
<dbReference type="EMBL" id="RQGP01000006">
    <property type="protein sequence ID" value="TGL96712.1"/>
    <property type="molecule type" value="Genomic_DNA"/>
</dbReference>
<organism evidence="9 10">
    <name type="scientific">Leptospira congkakensis</name>
    <dbReference type="NCBI Taxonomy" id="2484932"/>
    <lineage>
        <taxon>Bacteria</taxon>
        <taxon>Pseudomonadati</taxon>
        <taxon>Spirochaetota</taxon>
        <taxon>Spirochaetia</taxon>
        <taxon>Leptospirales</taxon>
        <taxon>Leptospiraceae</taxon>
        <taxon>Leptospira</taxon>
    </lineage>
</organism>
<dbReference type="Proteomes" id="UP000298263">
    <property type="component" value="Unassembled WGS sequence"/>
</dbReference>
<protein>
    <recommendedName>
        <fullName evidence="5">ATP-dependent DNA helicase RecQ</fullName>
    </recommendedName>
    <alternativeName>
        <fullName evidence="6">DNA 3'-5' helicase RecQ</fullName>
    </alternativeName>
</protein>
<dbReference type="InterPro" id="IPR032284">
    <property type="entry name" value="RecQ_Zn-bd"/>
</dbReference>
<dbReference type="GO" id="GO:0003676">
    <property type="term" value="F:nucleic acid binding"/>
    <property type="evidence" value="ECO:0007669"/>
    <property type="project" value="InterPro"/>
</dbReference>
<evidence type="ECO:0000256" key="6">
    <source>
        <dbReference type="ARBA" id="ARBA00044550"/>
    </source>
</evidence>
<evidence type="ECO:0000256" key="4">
    <source>
        <dbReference type="ARBA" id="ARBA00022840"/>
    </source>
</evidence>
<keyword evidence="10" id="KW-1185">Reference proteome</keyword>
<keyword evidence="2" id="KW-0378">Hydrolase</keyword>
<dbReference type="Pfam" id="PF00270">
    <property type="entry name" value="DEAD"/>
    <property type="match status" value="1"/>
</dbReference>
<dbReference type="GO" id="GO:0005694">
    <property type="term" value="C:chromosome"/>
    <property type="evidence" value="ECO:0007669"/>
    <property type="project" value="TreeGrafter"/>
</dbReference>
<dbReference type="GO" id="GO:0043138">
    <property type="term" value="F:3'-5' DNA helicase activity"/>
    <property type="evidence" value="ECO:0007669"/>
    <property type="project" value="TreeGrafter"/>
</dbReference>
<dbReference type="GO" id="GO:0016787">
    <property type="term" value="F:hydrolase activity"/>
    <property type="evidence" value="ECO:0007669"/>
    <property type="project" value="UniProtKB-KW"/>
</dbReference>
<dbReference type="GO" id="GO:0009378">
    <property type="term" value="F:four-way junction helicase activity"/>
    <property type="evidence" value="ECO:0007669"/>
    <property type="project" value="TreeGrafter"/>
</dbReference>
<evidence type="ECO:0000256" key="5">
    <source>
        <dbReference type="ARBA" id="ARBA00044535"/>
    </source>
</evidence>
<evidence type="ECO:0000313" key="9">
    <source>
        <dbReference type="EMBL" id="TGL96712.1"/>
    </source>
</evidence>
<evidence type="ECO:0000256" key="3">
    <source>
        <dbReference type="ARBA" id="ARBA00022806"/>
    </source>
</evidence>
<keyword evidence="4" id="KW-0067">ATP-binding</keyword>
<reference evidence="9" key="1">
    <citation type="journal article" date="2019" name="PLoS Negl. Trop. Dis.">
        <title>Revisiting the worldwide diversity of Leptospira species in the environment.</title>
        <authorList>
            <person name="Vincent A.T."/>
            <person name="Schiettekatte O."/>
            <person name="Bourhy P."/>
            <person name="Veyrier F.J."/>
            <person name="Picardeau M."/>
        </authorList>
    </citation>
    <scope>NUCLEOTIDE SEQUENCE [LARGE SCALE GENOMIC DNA]</scope>
    <source>
        <strain evidence="9">201702422</strain>
    </source>
</reference>
<dbReference type="SMART" id="SM00487">
    <property type="entry name" value="DEXDc"/>
    <property type="match status" value="1"/>
</dbReference>
<dbReference type="PROSITE" id="PS51192">
    <property type="entry name" value="HELICASE_ATP_BIND_1"/>
    <property type="match status" value="1"/>
</dbReference>
<dbReference type="GO" id="GO:0005737">
    <property type="term" value="C:cytoplasm"/>
    <property type="evidence" value="ECO:0007669"/>
    <property type="project" value="TreeGrafter"/>
</dbReference>
<evidence type="ECO:0000313" key="10">
    <source>
        <dbReference type="Proteomes" id="UP000298263"/>
    </source>
</evidence>
<dbReference type="PANTHER" id="PTHR13710">
    <property type="entry name" value="DNA HELICASE RECQ FAMILY MEMBER"/>
    <property type="match status" value="1"/>
</dbReference>
<keyword evidence="1" id="KW-0547">Nucleotide-binding</keyword>
<evidence type="ECO:0000259" key="8">
    <source>
        <dbReference type="PROSITE" id="PS51194"/>
    </source>
</evidence>
<evidence type="ECO:0000256" key="2">
    <source>
        <dbReference type="ARBA" id="ARBA00022801"/>
    </source>
</evidence>
<dbReference type="OrthoDB" id="9763310at2"/>
<keyword evidence="3 9" id="KW-0347">Helicase</keyword>
<accession>A0A4Z1AB66</accession>
<dbReference type="RefSeq" id="WP_135584472.1">
    <property type="nucleotide sequence ID" value="NZ_RQGO01000018.1"/>
</dbReference>
<dbReference type="GO" id="GO:0005524">
    <property type="term" value="F:ATP binding"/>
    <property type="evidence" value="ECO:0007669"/>
    <property type="project" value="UniProtKB-KW"/>
</dbReference>
<dbReference type="InterPro" id="IPR001650">
    <property type="entry name" value="Helicase_C-like"/>
</dbReference>
<dbReference type="Gene3D" id="1.10.10.10">
    <property type="entry name" value="Winged helix-like DNA-binding domain superfamily/Winged helix DNA-binding domain"/>
    <property type="match status" value="1"/>
</dbReference>
<dbReference type="AlphaFoldDB" id="A0A4Z1AB66"/>
<feature type="domain" description="Helicase C-terminal" evidence="8">
    <location>
        <begin position="223"/>
        <end position="373"/>
    </location>
</feature>